<reference evidence="1 2" key="1">
    <citation type="submission" date="2017-11" db="EMBL/GenBank/DDBJ databases">
        <title>Draft Genome Sequence of Sporolactobacillus inulinus NBRC 111894 Isolated from Koso, a Japanese Sugar-Vegetable Fermented Beverage.</title>
        <authorList>
            <person name="Chiou T.Y."/>
            <person name="Oshima K."/>
            <person name="Suda W."/>
            <person name="Hattori M."/>
            <person name="Takahashi T."/>
        </authorList>
    </citation>
    <scope>NUCLEOTIDE SEQUENCE [LARGE SCALE GENOMIC DNA]</scope>
    <source>
        <strain evidence="1 2">NBRC111894</strain>
    </source>
</reference>
<dbReference type="Proteomes" id="UP000319716">
    <property type="component" value="Unassembled WGS sequence"/>
</dbReference>
<name>A0A4Y1ZIA6_9BACL</name>
<proteinExistence type="predicted"/>
<dbReference type="EMBL" id="BEXB01000058">
    <property type="protein sequence ID" value="GAY78713.1"/>
    <property type="molecule type" value="Genomic_DNA"/>
</dbReference>
<accession>A0A4Y1ZIA6</accession>
<evidence type="ECO:0000313" key="1">
    <source>
        <dbReference type="EMBL" id="GAY78713.1"/>
    </source>
</evidence>
<comment type="caution">
    <text evidence="1">The sequence shown here is derived from an EMBL/GenBank/DDBJ whole genome shotgun (WGS) entry which is preliminary data.</text>
</comment>
<gene>
    <name evidence="1" type="ORF">NBRC111894_4267</name>
</gene>
<dbReference type="RefSeq" id="WP_262393506.1">
    <property type="nucleotide sequence ID" value="NZ_BEXB01000058.1"/>
</dbReference>
<evidence type="ECO:0000313" key="2">
    <source>
        <dbReference type="Proteomes" id="UP000319716"/>
    </source>
</evidence>
<dbReference type="AlphaFoldDB" id="A0A4Y1ZIA6"/>
<organism evidence="1 2">
    <name type="scientific">Sporolactobacillus inulinus</name>
    <dbReference type="NCBI Taxonomy" id="2078"/>
    <lineage>
        <taxon>Bacteria</taxon>
        <taxon>Bacillati</taxon>
        <taxon>Bacillota</taxon>
        <taxon>Bacilli</taxon>
        <taxon>Bacillales</taxon>
        <taxon>Sporolactobacillaceae</taxon>
        <taxon>Sporolactobacillus</taxon>
    </lineage>
</organism>
<sequence>MIHTAEFFLYVDISHIRNIEKKKGKMLNLILAEIESQFSGVTICSVPHKFRKGSFKINMIVDFIKLLEREDPDITEQDYAEIEWKLNQIAYRMGMPHIDFFTLNRLDYRFDVRIDDEKVRLYLFQLYQKLFDKYRFQKKNTYSSQTNEHYKTSLYFNNKSNQTLMYDKEKERQRRPFEEHEYEKNVLRFEVHTTRKAIYNNWKRKGIDRTLKNYVTEEMFKYYMNTFVVNIFGKGDFYKCFKSRKLINQSNEKDAMKKKLIAFLNHISKKGLEGSISKSNEKKGKKVYSNSTYKNYKHKLELLGIHPIPIPKNKKGIPSKIENPLKALYS</sequence>
<protein>
    <submittedName>
        <fullName evidence="1">Uncharacterized protein</fullName>
    </submittedName>
</protein>